<evidence type="ECO:0000256" key="1">
    <source>
        <dbReference type="PROSITE-ProRule" id="PRU00169"/>
    </source>
</evidence>
<dbReference type="Proteomes" id="UP001354971">
    <property type="component" value="Unassembled WGS sequence"/>
</dbReference>
<dbReference type="InterPro" id="IPR001789">
    <property type="entry name" value="Sig_transdc_resp-reg_receiver"/>
</dbReference>
<evidence type="ECO:0000313" key="4">
    <source>
        <dbReference type="EMBL" id="MEE2524914.1"/>
    </source>
</evidence>
<evidence type="ECO:0000313" key="5">
    <source>
        <dbReference type="Proteomes" id="UP001354971"/>
    </source>
</evidence>
<protein>
    <submittedName>
        <fullName evidence="4">Response regulator</fullName>
    </submittedName>
</protein>
<comment type="caution">
    <text evidence="1">Lacks conserved residue(s) required for the propagation of feature annotation.</text>
</comment>
<evidence type="ECO:0000259" key="3">
    <source>
        <dbReference type="PROSITE" id="PS50110"/>
    </source>
</evidence>
<dbReference type="InterPro" id="IPR011006">
    <property type="entry name" value="CheY-like_superfamily"/>
</dbReference>
<proteinExistence type="predicted"/>
<feature type="region of interest" description="Disordered" evidence="2">
    <location>
        <begin position="301"/>
        <end position="327"/>
    </location>
</feature>
<gene>
    <name evidence="4" type="ORF">V0U79_00930</name>
</gene>
<dbReference type="PROSITE" id="PS50110">
    <property type="entry name" value="RESPONSE_REGULATORY"/>
    <property type="match status" value="1"/>
</dbReference>
<dbReference type="Pfam" id="PF00072">
    <property type="entry name" value="Response_reg"/>
    <property type="match status" value="1"/>
</dbReference>
<dbReference type="RefSeq" id="WP_330197579.1">
    <property type="nucleotide sequence ID" value="NZ_JAZDRP010000001.1"/>
</dbReference>
<name>A0ABU7LLY8_9PROT</name>
<dbReference type="EMBL" id="JAZDRP010000001">
    <property type="protein sequence ID" value="MEE2524914.1"/>
    <property type="molecule type" value="Genomic_DNA"/>
</dbReference>
<dbReference type="SMART" id="SM00448">
    <property type="entry name" value="REC"/>
    <property type="match status" value="1"/>
</dbReference>
<evidence type="ECO:0000256" key="2">
    <source>
        <dbReference type="SAM" id="MobiDB-lite"/>
    </source>
</evidence>
<feature type="domain" description="Response regulatory" evidence="3">
    <location>
        <begin position="10"/>
        <end position="129"/>
    </location>
</feature>
<accession>A0ABU7LLY8</accession>
<comment type="caution">
    <text evidence="4">The sequence shown here is derived from an EMBL/GenBank/DDBJ whole genome shotgun (WGS) entry which is preliminary data.</text>
</comment>
<dbReference type="Gene3D" id="3.40.50.2300">
    <property type="match status" value="1"/>
</dbReference>
<dbReference type="SUPFAM" id="SSF52172">
    <property type="entry name" value="CheY-like"/>
    <property type="match status" value="1"/>
</dbReference>
<reference evidence="4 5" key="1">
    <citation type="submission" date="2024-01" db="EMBL/GenBank/DDBJ databases">
        <title>Hyphobacterium bacterium isolated from marine sediment.</title>
        <authorList>
            <person name="Zhao S."/>
        </authorList>
    </citation>
    <scope>NUCLEOTIDE SEQUENCE [LARGE SCALE GENOMIC DNA]</scope>
    <source>
        <strain evidence="5">HN65</strain>
    </source>
</reference>
<organism evidence="4 5">
    <name type="scientific">Hyphobacterium lacteum</name>
    <dbReference type="NCBI Taxonomy" id="3116575"/>
    <lineage>
        <taxon>Bacteria</taxon>
        <taxon>Pseudomonadati</taxon>
        <taxon>Pseudomonadota</taxon>
        <taxon>Alphaproteobacteria</taxon>
        <taxon>Maricaulales</taxon>
        <taxon>Maricaulaceae</taxon>
        <taxon>Hyphobacterium</taxon>
    </lineage>
</organism>
<keyword evidence="5" id="KW-1185">Reference proteome</keyword>
<sequence>MAELDFQRAAVLLFDPVHVNIRTTRYALNEIGFKSIEACSTIEDFQRQLKENSWDLIVAECSNPKIDIFRLVRMIRRGEATPNPYSVIALTSWTRKGGHVRQAIESGADDVIVRPFSTQFAEDRIRTMVRDRKSFVVTSDYVGPDRRSGDRAALDKDCVAVPNTLSAKAVGDEEQLREAYSAISDAKKTIEAERIRRLAMRIVVSAELQFDAKAGPPKAFDPADMMKSARELRDQLESVGQFQAVQVGEALLDHVRNFRNPDERTTKNFRLAKEMAIGVYAAYADGRSIEKDKDEISKTVSALRKRMSSERPGSSVQDLPELKAASM</sequence>